<dbReference type="AlphaFoldDB" id="M3V9I0"/>
<sequence>MSTGHDHNAHAAHSTTPGGVLVADAGLRLVLGTTIASAGRHSLEFTVVDGDGTPVTDYVEQHDKDLHLIAVRRDLAGFQHVHPVRDAAGVWRTDVDLTAGVWRILADFTAASIGRGVTLGADLFVAGEFTPEPLPAVSSAVTADGYTVILDGGLTPQEGRTLTFRVERDGAPVTDLEPYLAAYGHLVALRSGDLAYLHVHPDGAPGDGVTEPGPAITFHATAPSAGDYRLFLDFKHNGTVRTAEFTVSAETPPHHGHHHHH</sequence>
<evidence type="ECO:0000313" key="2">
    <source>
        <dbReference type="Proteomes" id="UP000035009"/>
    </source>
</evidence>
<evidence type="ECO:0008006" key="3">
    <source>
        <dbReference type="Google" id="ProtNLM"/>
    </source>
</evidence>
<evidence type="ECO:0000313" key="1">
    <source>
        <dbReference type="EMBL" id="GAC77958.1"/>
    </source>
</evidence>
<protein>
    <recommendedName>
        <fullName evidence="3">Secreted protein</fullName>
    </recommendedName>
</protein>
<name>M3V9I0_GORML</name>
<organism evidence="1 2">
    <name type="scientific">Gordonia malaquae NBRC 108250</name>
    <dbReference type="NCBI Taxonomy" id="1223542"/>
    <lineage>
        <taxon>Bacteria</taxon>
        <taxon>Bacillati</taxon>
        <taxon>Actinomycetota</taxon>
        <taxon>Actinomycetes</taxon>
        <taxon>Mycobacteriales</taxon>
        <taxon>Gordoniaceae</taxon>
        <taxon>Gordonia</taxon>
    </lineage>
</organism>
<dbReference type="RefSeq" id="WP_008375749.1">
    <property type="nucleotide sequence ID" value="NZ_BAOP01000001.1"/>
</dbReference>
<comment type="caution">
    <text evidence="1">The sequence shown here is derived from an EMBL/GenBank/DDBJ whole genome shotgun (WGS) entry which is preliminary data.</text>
</comment>
<dbReference type="OrthoDB" id="128043at2"/>
<dbReference type="STRING" id="410332.SAMN04488550_3346"/>
<dbReference type="eggNOG" id="COG2372">
    <property type="taxonomic scope" value="Bacteria"/>
</dbReference>
<dbReference type="Proteomes" id="UP000035009">
    <property type="component" value="Unassembled WGS sequence"/>
</dbReference>
<reference evidence="1 2" key="1">
    <citation type="submission" date="2013-02" db="EMBL/GenBank/DDBJ databases">
        <title>Whole genome shotgun sequence of Gordonia malaquae NBRC 108250.</title>
        <authorList>
            <person name="Yoshida I."/>
            <person name="Hosoyama A."/>
            <person name="Tsuchikane K."/>
            <person name="Ando Y."/>
            <person name="Baba S."/>
            <person name="Ohji S."/>
            <person name="Hamada M."/>
            <person name="Tamura T."/>
            <person name="Yamazoe A."/>
            <person name="Yamazaki S."/>
            <person name="Fujita N."/>
        </authorList>
    </citation>
    <scope>NUCLEOTIDE SEQUENCE [LARGE SCALE GENOMIC DNA]</scope>
    <source>
        <strain evidence="1 2">NBRC 108250</strain>
    </source>
</reference>
<accession>M3V9I0</accession>
<proteinExistence type="predicted"/>
<keyword evidence="2" id="KW-1185">Reference proteome</keyword>
<dbReference type="EMBL" id="BAOP01000001">
    <property type="protein sequence ID" value="GAC77958.1"/>
    <property type="molecule type" value="Genomic_DNA"/>
</dbReference>
<gene>
    <name evidence="1" type="ORF">GM1_001_00830</name>
</gene>